<feature type="domain" description="Protein FecR C-terminal" evidence="3">
    <location>
        <begin position="293"/>
        <end position="360"/>
    </location>
</feature>
<sequence length="361" mass="39867">MKYTPELIQALIVSEMDNDITPNEKALLSHILATDSDARRLYQEMHDVLNKPEAAAGMLQLDENVNPQLILDQLGHSKKSRYRKGLGVAVMAMALIGAFVLLNKNKKEVVATNQILLSLDNGEVVNLEHADTAIRSGNLSLHNANKTLKFNGGTGGIGSLSVPAGKFYNLVLSDGSTMMVNSVTKVRFPFQFSGRAREIWVDGEAYIEVAPDIKQPFIVHLPNSEVKVLGTSFNVNTFDGKENVSLVTGKVRLVAGQDSVTLSPGKQVNIQTGSLAISDFKQEQVLSWMKGIYVFDLATMEEVAKVLPRWYGVTVVLDPAVKKKMFYGVIDRNQPVNEFLERLKSTEEIDYTLKDNIVTIK</sequence>
<dbReference type="PIRSF" id="PIRSF018266">
    <property type="entry name" value="FecR"/>
    <property type="match status" value="1"/>
</dbReference>
<dbReference type="RefSeq" id="WP_157300466.1">
    <property type="nucleotide sequence ID" value="NZ_BAAAZB010000006.1"/>
</dbReference>
<organism evidence="4 5">
    <name type="scientific">Chitinophaga oryziterrae</name>
    <dbReference type="NCBI Taxonomy" id="1031224"/>
    <lineage>
        <taxon>Bacteria</taxon>
        <taxon>Pseudomonadati</taxon>
        <taxon>Bacteroidota</taxon>
        <taxon>Chitinophagia</taxon>
        <taxon>Chitinophagales</taxon>
        <taxon>Chitinophagaceae</taxon>
        <taxon>Chitinophaga</taxon>
    </lineage>
</organism>
<feature type="domain" description="FecR protein" evidence="2">
    <location>
        <begin position="161"/>
        <end position="252"/>
    </location>
</feature>
<accession>A0A6N8JC00</accession>
<evidence type="ECO:0000259" key="2">
    <source>
        <dbReference type="Pfam" id="PF04773"/>
    </source>
</evidence>
<keyword evidence="1" id="KW-1133">Transmembrane helix</keyword>
<comment type="caution">
    <text evidence="4">The sequence shown here is derived from an EMBL/GenBank/DDBJ whole genome shotgun (WGS) entry which is preliminary data.</text>
</comment>
<dbReference type="Gene3D" id="3.55.50.30">
    <property type="match status" value="1"/>
</dbReference>
<keyword evidence="5" id="KW-1185">Reference proteome</keyword>
<evidence type="ECO:0000313" key="4">
    <source>
        <dbReference type="EMBL" id="MVT41846.1"/>
    </source>
</evidence>
<dbReference type="GO" id="GO:0016989">
    <property type="term" value="F:sigma factor antagonist activity"/>
    <property type="evidence" value="ECO:0007669"/>
    <property type="project" value="TreeGrafter"/>
</dbReference>
<dbReference type="PANTHER" id="PTHR30273">
    <property type="entry name" value="PERIPLASMIC SIGNAL SENSOR AND SIGMA FACTOR ACTIVATOR FECR-RELATED"/>
    <property type="match status" value="1"/>
</dbReference>
<dbReference type="InterPro" id="IPR012373">
    <property type="entry name" value="Ferrdict_sens_TM"/>
</dbReference>
<gene>
    <name evidence="4" type="ORF">GO495_14745</name>
</gene>
<dbReference type="Pfam" id="PF16344">
    <property type="entry name" value="FecR_C"/>
    <property type="match status" value="1"/>
</dbReference>
<name>A0A6N8JC00_9BACT</name>
<dbReference type="OrthoDB" id="643697at2"/>
<dbReference type="Proteomes" id="UP000468388">
    <property type="component" value="Unassembled WGS sequence"/>
</dbReference>
<evidence type="ECO:0000259" key="3">
    <source>
        <dbReference type="Pfam" id="PF16344"/>
    </source>
</evidence>
<dbReference type="PANTHER" id="PTHR30273:SF2">
    <property type="entry name" value="PROTEIN FECR"/>
    <property type="match status" value="1"/>
</dbReference>
<keyword evidence="1" id="KW-0812">Transmembrane</keyword>
<dbReference type="Gene3D" id="2.60.120.1440">
    <property type="match status" value="1"/>
</dbReference>
<proteinExistence type="predicted"/>
<dbReference type="InterPro" id="IPR006860">
    <property type="entry name" value="FecR"/>
</dbReference>
<reference evidence="4 5" key="1">
    <citation type="submission" date="2019-12" db="EMBL/GenBank/DDBJ databases">
        <title>The draft genomic sequence of strain Chitinophaga oryziterrae JCM 16595.</title>
        <authorList>
            <person name="Zhang X."/>
        </authorList>
    </citation>
    <scope>NUCLEOTIDE SEQUENCE [LARGE SCALE GENOMIC DNA]</scope>
    <source>
        <strain evidence="4 5">JCM 16595</strain>
    </source>
</reference>
<feature type="transmembrane region" description="Helical" evidence="1">
    <location>
        <begin position="85"/>
        <end position="102"/>
    </location>
</feature>
<evidence type="ECO:0000256" key="1">
    <source>
        <dbReference type="SAM" id="Phobius"/>
    </source>
</evidence>
<dbReference type="EMBL" id="WRXO01000003">
    <property type="protein sequence ID" value="MVT41846.1"/>
    <property type="molecule type" value="Genomic_DNA"/>
</dbReference>
<dbReference type="AlphaFoldDB" id="A0A6N8JC00"/>
<protein>
    <submittedName>
        <fullName evidence="4">DUF4974 domain-containing protein</fullName>
    </submittedName>
</protein>
<evidence type="ECO:0000313" key="5">
    <source>
        <dbReference type="Proteomes" id="UP000468388"/>
    </source>
</evidence>
<dbReference type="Pfam" id="PF04773">
    <property type="entry name" value="FecR"/>
    <property type="match status" value="1"/>
</dbReference>
<keyword evidence="1" id="KW-0472">Membrane</keyword>
<dbReference type="InterPro" id="IPR032508">
    <property type="entry name" value="FecR_C"/>
</dbReference>